<dbReference type="GO" id="GO:0008175">
    <property type="term" value="F:tRNA methyltransferase activity"/>
    <property type="evidence" value="ECO:0007669"/>
    <property type="project" value="TreeGrafter"/>
</dbReference>
<dbReference type="GO" id="GO:0005737">
    <property type="term" value="C:cytoplasm"/>
    <property type="evidence" value="ECO:0007669"/>
    <property type="project" value="TreeGrafter"/>
</dbReference>
<dbReference type="CDD" id="cd02440">
    <property type="entry name" value="AdoMet_MTases"/>
    <property type="match status" value="1"/>
</dbReference>
<evidence type="ECO:0000256" key="6">
    <source>
        <dbReference type="ARBA" id="ARBA00049202"/>
    </source>
</evidence>
<dbReference type="OrthoDB" id="263283at2759"/>
<dbReference type="GO" id="GO:0030488">
    <property type="term" value="P:tRNA methylation"/>
    <property type="evidence" value="ECO:0007669"/>
    <property type="project" value="TreeGrafter"/>
</dbReference>
<gene>
    <name evidence="9" type="ORF">SEMRO_246_G097660.1</name>
</gene>
<proteinExistence type="predicted"/>
<name>A0A9N8HD51_9STRA</name>
<evidence type="ECO:0000256" key="7">
    <source>
        <dbReference type="ARBA" id="ARBA00049400"/>
    </source>
</evidence>
<dbReference type="Pfam" id="PF02676">
    <property type="entry name" value="TYW3"/>
    <property type="match status" value="1"/>
</dbReference>
<keyword evidence="3" id="KW-0808">Transferase</keyword>
<sequence>MDPKNLAHRRRQNFENSKIQCLSKRDKSFAGRIDARAVDICGVINDREEFYTTSSCSGRCFLYRGSGIKATDSFRRWRISHDKIKESQRYFDLSTLESDPTGGADPIRSVGQFEHAEKVRQIDGDQDQPKALDGRKRDALEQDSQDYLVVGNQGEAAGEDEINPPMYTADAMLWLRFEPFILHVACRSLAAASSLMNAARPAFKNVGLTTWKDEQSTNAGSNFSKYLVAIWGDEGLDMPLCTPDGTQVFANAHDWLAGLVNERHQRNWMKIERFVQAVRAMPSGVDDEYVDDTYHCLGDDNNENGAARVPKSFDVLGDVAVLNTLPPGDQEELSRIGDAIMTKNKAIKIVVARQANLDGTERAPGASGFVQLAGEHQRNPLMTSHAEYNIKCVIDLSNTFFSPRMGPERLRICQQVARGEHVLVLFAGVGMEALQIAGRTEASKVVAVELNPIAVQCLRRSHQLLARNRAVKCVGGADRLEIIEGDVLKVIPERFEPNYFDRVLAPRPKEGSADGDLGTGDGGVDFLRAMLPVMKQDGGEAHWYDFAADHEFPQCERTRQLLERTCASVGLDMQVLHVANAGSVAMRQLRVCVDFRISPKPH</sequence>
<reference evidence="9" key="1">
    <citation type="submission" date="2020-06" db="EMBL/GenBank/DDBJ databases">
        <authorList>
            <consortium name="Plant Systems Biology data submission"/>
        </authorList>
    </citation>
    <scope>NUCLEOTIDE SEQUENCE</scope>
    <source>
        <strain evidence="9">D6</strain>
    </source>
</reference>
<dbReference type="PROSITE" id="PS51684">
    <property type="entry name" value="SAM_MT_TRM5_TYW2"/>
    <property type="match status" value="1"/>
</dbReference>
<dbReference type="PANTHER" id="PTHR23245">
    <property type="entry name" value="TRNA METHYLTRANSFERASE"/>
    <property type="match status" value="1"/>
</dbReference>
<dbReference type="Gene3D" id="3.30.300.110">
    <property type="entry name" value="Met-10+ protein-like domains"/>
    <property type="match status" value="1"/>
</dbReference>
<evidence type="ECO:0000313" key="9">
    <source>
        <dbReference type="EMBL" id="CAB9505858.1"/>
    </source>
</evidence>
<dbReference type="SUPFAM" id="SSF111278">
    <property type="entry name" value="SSo0622-like"/>
    <property type="match status" value="1"/>
</dbReference>
<evidence type="ECO:0000313" key="10">
    <source>
        <dbReference type="Proteomes" id="UP001153069"/>
    </source>
</evidence>
<protein>
    <submittedName>
        <fullName evidence="9">Synthesizing protein 3 homolog</fullName>
    </submittedName>
</protein>
<dbReference type="Gene3D" id="3.40.50.150">
    <property type="entry name" value="Vaccinia Virus protein VP39"/>
    <property type="match status" value="1"/>
</dbReference>
<keyword evidence="2" id="KW-0489">Methyltransferase</keyword>
<keyword evidence="4" id="KW-0949">S-adenosyl-L-methionine</keyword>
<dbReference type="Pfam" id="PF02475">
    <property type="entry name" value="TRM5-TYW2_MTfase"/>
    <property type="match status" value="1"/>
</dbReference>
<dbReference type="AlphaFoldDB" id="A0A9N8HD51"/>
<comment type="caution">
    <text evidence="9">The sequence shown here is derived from an EMBL/GenBank/DDBJ whole genome shotgun (WGS) entry which is preliminary data.</text>
</comment>
<evidence type="ECO:0000256" key="5">
    <source>
        <dbReference type="ARBA" id="ARBA00022694"/>
    </source>
</evidence>
<dbReference type="InterPro" id="IPR029063">
    <property type="entry name" value="SAM-dependent_MTases_sf"/>
</dbReference>
<evidence type="ECO:0000256" key="3">
    <source>
        <dbReference type="ARBA" id="ARBA00022679"/>
    </source>
</evidence>
<evidence type="ECO:0000259" key="8">
    <source>
        <dbReference type="PROSITE" id="PS51684"/>
    </source>
</evidence>
<dbReference type="InterPro" id="IPR030382">
    <property type="entry name" value="MeTrfase_TRM5/TYW2"/>
</dbReference>
<dbReference type="GO" id="GO:0031591">
    <property type="term" value="P:wybutosine biosynthetic process"/>
    <property type="evidence" value="ECO:0007669"/>
    <property type="project" value="TreeGrafter"/>
</dbReference>
<keyword evidence="5" id="KW-0819">tRNA processing</keyword>
<dbReference type="InterPro" id="IPR056743">
    <property type="entry name" value="TRM5-TYW2-like_MTfase"/>
</dbReference>
<dbReference type="InterPro" id="IPR003827">
    <property type="entry name" value="tRNA_yW-synthesising"/>
</dbReference>
<feature type="domain" description="SAM-dependent methyltransferase TRM5/TYW2-type" evidence="8">
    <location>
        <begin position="313"/>
        <end position="599"/>
    </location>
</feature>
<comment type="catalytic activity">
    <reaction evidence="7">
        <text>4-demethylwyosine(37) in tRNA(Phe) + S-adenosyl-L-methionine = 4-demethyl-7-[(3S)-3-amino-3-carboxypropyl]wyosine(37) in tRNA(Phe) + S-methyl-5'-thioadenosine + H(+)</text>
        <dbReference type="Rhea" id="RHEA:36355"/>
        <dbReference type="Rhea" id="RHEA-COMP:10164"/>
        <dbReference type="Rhea" id="RHEA-COMP:10378"/>
        <dbReference type="ChEBI" id="CHEBI:15378"/>
        <dbReference type="ChEBI" id="CHEBI:17509"/>
        <dbReference type="ChEBI" id="CHEBI:59789"/>
        <dbReference type="ChEBI" id="CHEBI:64315"/>
        <dbReference type="ChEBI" id="CHEBI:73550"/>
        <dbReference type="EC" id="2.5.1.114"/>
    </reaction>
</comment>
<comment type="catalytic activity">
    <reaction evidence="6">
        <text>4-demethyl-7-[(3S)-3-amino-3-carboxypropyl]wyosine(37) in tRNA(Phe) + S-adenosyl-L-methionine = 7-[(3S)-3-amino-3-carboxypropyl]wyosine(37) in tRNA(Phe) + S-adenosyl-L-homocysteine + H(+)</text>
        <dbReference type="Rhea" id="RHEA:36635"/>
        <dbReference type="Rhea" id="RHEA-COMP:10378"/>
        <dbReference type="Rhea" id="RHEA-COMP:10379"/>
        <dbReference type="ChEBI" id="CHEBI:15378"/>
        <dbReference type="ChEBI" id="CHEBI:57856"/>
        <dbReference type="ChEBI" id="CHEBI:59789"/>
        <dbReference type="ChEBI" id="CHEBI:73543"/>
        <dbReference type="ChEBI" id="CHEBI:73550"/>
        <dbReference type="EC" id="2.1.1.282"/>
    </reaction>
</comment>
<dbReference type="EMBL" id="CAICTM010000245">
    <property type="protein sequence ID" value="CAB9505858.1"/>
    <property type="molecule type" value="Genomic_DNA"/>
</dbReference>
<comment type="pathway">
    <text evidence="1">tRNA modification; wybutosine-tRNA(Phe) biosynthesis.</text>
</comment>
<evidence type="ECO:0000256" key="2">
    <source>
        <dbReference type="ARBA" id="ARBA00022603"/>
    </source>
</evidence>
<dbReference type="PANTHER" id="PTHR23245:SF25">
    <property type="entry name" value="TRNA WYBUTOSINE-SYNTHESIZING PROTEIN 2 HOMOLOG"/>
    <property type="match status" value="1"/>
</dbReference>
<evidence type="ECO:0000256" key="1">
    <source>
        <dbReference type="ARBA" id="ARBA00004797"/>
    </source>
</evidence>
<evidence type="ECO:0000256" key="4">
    <source>
        <dbReference type="ARBA" id="ARBA00022691"/>
    </source>
</evidence>
<dbReference type="Gene3D" id="3.30.1960.10">
    <property type="entry name" value="tRNA wybutosine-synthesizing-like"/>
    <property type="match status" value="1"/>
</dbReference>
<keyword evidence="10" id="KW-1185">Reference proteome</keyword>
<organism evidence="9 10">
    <name type="scientific">Seminavis robusta</name>
    <dbReference type="NCBI Taxonomy" id="568900"/>
    <lineage>
        <taxon>Eukaryota</taxon>
        <taxon>Sar</taxon>
        <taxon>Stramenopiles</taxon>
        <taxon>Ochrophyta</taxon>
        <taxon>Bacillariophyta</taxon>
        <taxon>Bacillariophyceae</taxon>
        <taxon>Bacillariophycidae</taxon>
        <taxon>Naviculales</taxon>
        <taxon>Naviculaceae</taxon>
        <taxon>Seminavis</taxon>
    </lineage>
</organism>
<dbReference type="GO" id="GO:0102522">
    <property type="term" value="F:tRNA 4-demethylwyosine alpha-amino-alpha-carboxypropyltransferase activity"/>
    <property type="evidence" value="ECO:0007669"/>
    <property type="project" value="UniProtKB-EC"/>
</dbReference>
<dbReference type="InterPro" id="IPR036602">
    <property type="entry name" value="tRNA_yW-synthesising-like_sf"/>
</dbReference>
<accession>A0A9N8HD51</accession>
<dbReference type="Proteomes" id="UP001153069">
    <property type="component" value="Unassembled WGS sequence"/>
</dbReference>
<dbReference type="SUPFAM" id="SSF53335">
    <property type="entry name" value="S-adenosyl-L-methionine-dependent methyltransferases"/>
    <property type="match status" value="1"/>
</dbReference>